<accession>A0A9N9DC14</accession>
<name>A0A9N9DC14_9GLOM</name>
<proteinExistence type="predicted"/>
<dbReference type="InterPro" id="IPR011009">
    <property type="entry name" value="Kinase-like_dom_sf"/>
</dbReference>
<protein>
    <submittedName>
        <fullName evidence="2">5990_t:CDS:1</fullName>
    </submittedName>
</protein>
<dbReference type="PANTHER" id="PTHR34871:SF1">
    <property type="entry name" value="DUF5898 DOMAIN-CONTAINING PROTEIN"/>
    <property type="match status" value="1"/>
</dbReference>
<evidence type="ECO:0000259" key="1">
    <source>
        <dbReference type="Pfam" id="PF19250"/>
    </source>
</evidence>
<feature type="domain" description="DUF5898" evidence="1">
    <location>
        <begin position="56"/>
        <end position="168"/>
    </location>
</feature>
<dbReference type="AlphaFoldDB" id="A0A9N9DC14"/>
<reference evidence="2" key="1">
    <citation type="submission" date="2021-06" db="EMBL/GenBank/DDBJ databases">
        <authorList>
            <person name="Kallberg Y."/>
            <person name="Tangrot J."/>
            <person name="Rosling A."/>
        </authorList>
    </citation>
    <scope>NUCLEOTIDE SEQUENCE</scope>
    <source>
        <strain evidence="2">BR232B</strain>
    </source>
</reference>
<dbReference type="PANTHER" id="PTHR34871">
    <property type="entry name" value="DUF5898 DOMAIN-CONTAINING PROTEIN"/>
    <property type="match status" value="1"/>
</dbReference>
<keyword evidence="3" id="KW-1185">Reference proteome</keyword>
<dbReference type="EMBL" id="CAJVPI010002109">
    <property type="protein sequence ID" value="CAG8635815.1"/>
    <property type="molecule type" value="Genomic_DNA"/>
</dbReference>
<dbReference type="Proteomes" id="UP000789739">
    <property type="component" value="Unassembled WGS sequence"/>
</dbReference>
<dbReference type="Pfam" id="PF19250">
    <property type="entry name" value="DUF5898"/>
    <property type="match status" value="1"/>
</dbReference>
<evidence type="ECO:0000313" key="2">
    <source>
        <dbReference type="EMBL" id="CAG8635815.1"/>
    </source>
</evidence>
<feature type="non-terminal residue" evidence="2">
    <location>
        <position position="1"/>
    </location>
</feature>
<evidence type="ECO:0000313" key="3">
    <source>
        <dbReference type="Proteomes" id="UP000789739"/>
    </source>
</evidence>
<sequence>MAASPRQKVNLADSTRSYIKMTENSWNWVTLPTNLQVIKFGNLPQNDTKNFICLSYLGSGAEGLVWLAMTEQGTGCVIKLAKSVRPISSRSNQQELTTAQTQRKDAEAAEHQIASDRLQTEANHWKILWGIDAQVKDIGGQPALVMSYFKICAQDELENNPQIRTAVVNAKKKNGKLQAVFIDLSNVVREQEVDAIADMIMMEKLNLTG</sequence>
<dbReference type="SUPFAM" id="SSF56112">
    <property type="entry name" value="Protein kinase-like (PK-like)"/>
    <property type="match status" value="1"/>
</dbReference>
<gene>
    <name evidence="2" type="ORF">PBRASI_LOCUS9500</name>
</gene>
<dbReference type="InterPro" id="IPR045417">
    <property type="entry name" value="DUF5898"/>
</dbReference>
<comment type="caution">
    <text evidence="2">The sequence shown here is derived from an EMBL/GenBank/DDBJ whole genome shotgun (WGS) entry which is preliminary data.</text>
</comment>
<organism evidence="2 3">
    <name type="scientific">Paraglomus brasilianum</name>
    <dbReference type="NCBI Taxonomy" id="144538"/>
    <lineage>
        <taxon>Eukaryota</taxon>
        <taxon>Fungi</taxon>
        <taxon>Fungi incertae sedis</taxon>
        <taxon>Mucoromycota</taxon>
        <taxon>Glomeromycotina</taxon>
        <taxon>Glomeromycetes</taxon>
        <taxon>Paraglomerales</taxon>
        <taxon>Paraglomeraceae</taxon>
        <taxon>Paraglomus</taxon>
    </lineage>
</organism>
<dbReference type="OrthoDB" id="2137386at2759"/>